<protein>
    <submittedName>
        <fullName evidence="2">Tas retrotransposon peptidase A16</fullName>
    </submittedName>
</protein>
<dbReference type="Pfam" id="PF03564">
    <property type="entry name" value="DUF1759"/>
    <property type="match status" value="1"/>
</dbReference>
<dbReference type="Gene3D" id="2.40.70.10">
    <property type="entry name" value="Acid Proteases"/>
    <property type="match status" value="1"/>
</dbReference>
<evidence type="ECO:0000256" key="1">
    <source>
        <dbReference type="SAM" id="MobiDB-lite"/>
    </source>
</evidence>
<dbReference type="EMBL" id="KN558095">
    <property type="protein sequence ID" value="KHJ87287.1"/>
    <property type="molecule type" value="Genomic_DNA"/>
</dbReference>
<accession>A0A0B1SUS6</accession>
<dbReference type="InterPro" id="IPR021109">
    <property type="entry name" value="Peptidase_aspartic_dom_sf"/>
</dbReference>
<dbReference type="InterPro" id="IPR005312">
    <property type="entry name" value="DUF1759"/>
</dbReference>
<evidence type="ECO:0000313" key="3">
    <source>
        <dbReference type="Proteomes" id="UP000053660"/>
    </source>
</evidence>
<name>A0A0B1SUS6_OESDE</name>
<feature type="non-terminal residue" evidence="2">
    <location>
        <position position="1"/>
    </location>
</feature>
<feature type="compositionally biased region" description="Basic and acidic residues" evidence="1">
    <location>
        <begin position="372"/>
        <end position="390"/>
    </location>
</feature>
<evidence type="ECO:0000313" key="2">
    <source>
        <dbReference type="EMBL" id="KHJ87287.1"/>
    </source>
</evidence>
<dbReference type="PANTHER" id="PTHR22954">
    <property type="entry name" value="RETROVIRAL PROTEASE-RELATED"/>
    <property type="match status" value="1"/>
</dbReference>
<feature type="non-terminal residue" evidence="2">
    <location>
        <position position="648"/>
    </location>
</feature>
<proteinExistence type="predicted"/>
<keyword evidence="3" id="KW-1185">Reference proteome</keyword>
<dbReference type="PANTHER" id="PTHR22954:SF3">
    <property type="entry name" value="PROTEIN CBG08539"/>
    <property type="match status" value="1"/>
</dbReference>
<dbReference type="AlphaFoldDB" id="A0A0B1SUS6"/>
<reference evidence="2 3" key="1">
    <citation type="submission" date="2014-03" db="EMBL/GenBank/DDBJ databases">
        <title>Draft genome of the hookworm Oesophagostomum dentatum.</title>
        <authorList>
            <person name="Mitreva M."/>
        </authorList>
    </citation>
    <scope>NUCLEOTIDE SEQUENCE [LARGE SCALE GENOMIC DNA]</scope>
    <source>
        <strain evidence="2 3">OD-Hann</strain>
    </source>
</reference>
<dbReference type="Proteomes" id="UP000053660">
    <property type="component" value="Unassembled WGS sequence"/>
</dbReference>
<sequence length="648" mass="72675">AVLGKQSRRKALQDARRLVAQLDQQLEAGETLLQEVHDKLSASHNTDANSDNVTLVDPSSNLSSFQHNANINSNILGTSSLPSAIGQQAVEVSRIELPSFSGNQSEFYEFWAMFKTAVHDNPTLSPAAKFLYLSSCLKDSAAIIIQAFDLTEPSNYQLAVEALLKRFDRPEFTHNFYLQKLQNIRVSDPNASSQRATLCQIQAYIQQIERFENVTQSLVLKNTIRQKFPKDTQLEIAKLESQSGTTWSLHQLLDGLDDYVKELESIDDCTFFLCTSEVAKEPSVAQNVDARPTTPLPPYDPDLVVLPLIVVDVEDSTIRSSVLVIRYHVRTVAIVPLVHMSLEPTITRLLVVVPRRVSLRDIHTFDSYYRPSAHDYEDSPSRHRSYDRGCRSSTRYNSPSPDRPSRLSPDVSSRTRLSHSSNRTFPLSPQRSRSVDSKSNLPRSILRRPKDATSTQTEYQTLMDCYASAKQLQAYAALAPFQSILMIVQARVRHGRTRELEPVYIFLDSGAQISFISNSAVCRLCLNPVDVRSLTARVFGGHKMQQNSGIVELDLIDSANERLHVCLHSSDKTPAARLPPRLHLEDLAALRSADIDPESLLITQYVEPDILLGMDYYWQVFLDEPPTVLPSGLVLTHTRFGITLSGQS</sequence>
<feature type="region of interest" description="Disordered" evidence="1">
    <location>
        <begin position="370"/>
        <end position="453"/>
    </location>
</feature>
<feature type="compositionally biased region" description="Polar residues" evidence="1">
    <location>
        <begin position="418"/>
        <end position="442"/>
    </location>
</feature>
<dbReference type="OrthoDB" id="7444419at2759"/>
<gene>
    <name evidence="2" type="ORF">OESDEN_12941</name>
</gene>
<organism evidence="2 3">
    <name type="scientific">Oesophagostomum dentatum</name>
    <name type="common">Nodular worm</name>
    <dbReference type="NCBI Taxonomy" id="61180"/>
    <lineage>
        <taxon>Eukaryota</taxon>
        <taxon>Metazoa</taxon>
        <taxon>Ecdysozoa</taxon>
        <taxon>Nematoda</taxon>
        <taxon>Chromadorea</taxon>
        <taxon>Rhabditida</taxon>
        <taxon>Rhabditina</taxon>
        <taxon>Rhabditomorpha</taxon>
        <taxon>Strongyloidea</taxon>
        <taxon>Strongylidae</taxon>
        <taxon>Oesophagostomum</taxon>
    </lineage>
</organism>